<dbReference type="OrthoDB" id="6925743at2759"/>
<reference evidence="2" key="1">
    <citation type="submission" date="2019-08" db="EMBL/GenBank/DDBJ databases">
        <title>The genome of the North American firefly Photinus pyralis.</title>
        <authorList>
            <consortium name="Photinus pyralis genome working group"/>
            <person name="Fallon T.R."/>
            <person name="Sander Lower S.E."/>
            <person name="Weng J.-K."/>
        </authorList>
    </citation>
    <scope>NUCLEOTIDE SEQUENCE</scope>
    <source>
        <strain evidence="2">TRF0915ILg1</strain>
        <tissue evidence="2">Whole body</tissue>
    </source>
</reference>
<evidence type="ECO:0000256" key="1">
    <source>
        <dbReference type="SAM" id="MobiDB-lite"/>
    </source>
</evidence>
<accession>A0A8K0D8G4</accession>
<feature type="compositionally biased region" description="Low complexity" evidence="1">
    <location>
        <begin position="644"/>
        <end position="657"/>
    </location>
</feature>
<name>A0A8K0D8G4_IGNLU</name>
<dbReference type="EMBL" id="VTPC01001677">
    <property type="protein sequence ID" value="KAF2901373.1"/>
    <property type="molecule type" value="Genomic_DNA"/>
</dbReference>
<feature type="region of interest" description="Disordered" evidence="1">
    <location>
        <begin position="326"/>
        <end position="368"/>
    </location>
</feature>
<dbReference type="Proteomes" id="UP000801492">
    <property type="component" value="Unassembled WGS sequence"/>
</dbReference>
<dbReference type="AlphaFoldDB" id="A0A8K0D8G4"/>
<feature type="region of interest" description="Disordered" evidence="1">
    <location>
        <begin position="870"/>
        <end position="890"/>
    </location>
</feature>
<sequence>MLKVTSSVGRQVAATVKDATSTVKRELQKRHVLLQVYSVKIGHFYYGIHNKQYIRIFAITTRFDHDISASRNFRRHINTLPFPDWELGLREAVYQALLRERNLLPHLREYLHSAPIIGRQDTATPFGDIAIVARGQLYSAPGGFQFVQDPYQNDCDGCHNAPPRCDRASCENWKPQGHERLLALWTVKRIRHRDSNYGYRYEMEYKVTPMNVAANEHFITRNGRFDYSVPGHTFIVKADSKQSDSPFQRIKSISDKVYRSSQSFNTNHWSPNNYGPNFDAHYLPPPPPVPPINEYYDNDPRNVGYPNVLYGPPELYTRRPPYTRFTTKKYPQPHDSQEDEQDSFNNFFDPFSSTSTTRTTTLSTSTTTQPSKFDLFANTQTSPPLFIPAITTKTSVKPTFPTLTESLPKTTQRDISHHSTSAQTQLLPTIPIQASSDQTTEILQNTPLTMHSEDVFPIKPLVSSPTVRFPTVATSRYPTSLLQEHTTQTTPTTHYSEKVNFVKYSEPDPLYSTASTQSTHTFSTRTTKQYRPMTTRFRTTESDDYDIFGDNKMTSERPIRIKFPGVVNVKLPPGEQVITVVDAPTMMPKFEQEQKSTLPITESTQTNILTPKYQVDFNNRQLLHPGNESYVTVSLIPSTRNQQSTPKSTSSTESSTRYEITTKNIILSKIPPIRESSENHPELTTKRYVPITKNYIAPERVTITPLTKTTSRSIRYTPRTKSFTRTTLSKTTTPLTTISSTTDLTSTMTSFRSTPLSISTVSASIPYLSKPRTTVVPVITTSVRTITLPTKRRTSPSINLPPITRKMYSTLRPLTLRTKPTQSKSTLKTSTMITTNEVTTPFLPTTIQVSRIPEKTTYASTFAFTTASTQSTEFETTNPPTATHISEPTTQQNTRITTILDVLTSTTLPEISETDLSTMSTKSVVVSNVSATTSSLPSSIPTTVYVTPSAPVSTVFTTPISIPTVITTDSEIHTTEIATSTSNHLSMTQSTKLVPSSTSSIKSTTDDFPWETKNIISSKRPVTREDENFELDIFGRPQDKSTKLIPPEIQNKQSFNSKEIDDIFGVSEKSETLRNKQKYTESNTESSSLTTSTLKVIYSNFYSPSTALTTEKPTRESFSSETKENNVEITTVNVFNNSSGNINDKATESEALTKQSYSTSASFEVTKNKITTEKDLIDTHSESDSVHEDTLPTHFPNKSEYKQSTQIPCNNATEKSEAFFNPVTKQGFLTTSFGTVSKTKDSQNLKQRVVLRLKRKR</sequence>
<feature type="region of interest" description="Disordered" evidence="1">
    <location>
        <begin position="636"/>
        <end position="657"/>
    </location>
</feature>
<keyword evidence="3" id="KW-1185">Reference proteome</keyword>
<gene>
    <name evidence="2" type="ORF">ILUMI_04812</name>
</gene>
<proteinExistence type="predicted"/>
<protein>
    <submittedName>
        <fullName evidence="2">Uncharacterized protein</fullName>
    </submittedName>
</protein>
<organism evidence="2 3">
    <name type="scientific">Ignelater luminosus</name>
    <name type="common">Cucubano</name>
    <name type="synonym">Pyrophorus luminosus</name>
    <dbReference type="NCBI Taxonomy" id="2038154"/>
    <lineage>
        <taxon>Eukaryota</taxon>
        <taxon>Metazoa</taxon>
        <taxon>Ecdysozoa</taxon>
        <taxon>Arthropoda</taxon>
        <taxon>Hexapoda</taxon>
        <taxon>Insecta</taxon>
        <taxon>Pterygota</taxon>
        <taxon>Neoptera</taxon>
        <taxon>Endopterygota</taxon>
        <taxon>Coleoptera</taxon>
        <taxon>Polyphaga</taxon>
        <taxon>Elateriformia</taxon>
        <taxon>Elateroidea</taxon>
        <taxon>Elateridae</taxon>
        <taxon>Agrypninae</taxon>
        <taxon>Pyrophorini</taxon>
        <taxon>Ignelater</taxon>
    </lineage>
</organism>
<evidence type="ECO:0000313" key="3">
    <source>
        <dbReference type="Proteomes" id="UP000801492"/>
    </source>
</evidence>
<comment type="caution">
    <text evidence="2">The sequence shown here is derived from an EMBL/GenBank/DDBJ whole genome shotgun (WGS) entry which is preliminary data.</text>
</comment>
<feature type="compositionally biased region" description="Low complexity" evidence="1">
    <location>
        <begin position="352"/>
        <end position="368"/>
    </location>
</feature>
<evidence type="ECO:0000313" key="2">
    <source>
        <dbReference type="EMBL" id="KAF2901373.1"/>
    </source>
</evidence>
<feature type="compositionally biased region" description="Polar residues" evidence="1">
    <location>
        <begin position="878"/>
        <end position="890"/>
    </location>
</feature>